<dbReference type="RefSeq" id="WP_181472427.1">
    <property type="nucleotide sequence ID" value="NZ_JACEFG010000002.1"/>
</dbReference>
<reference evidence="8 9" key="1">
    <citation type="journal article" date="2004" name="Extremophiles">
        <title>Halobacillus locisalis sp. nov., a halophilic bacterium isolated from a marine solar saltern of the Yellow Sea in Korea.</title>
        <authorList>
            <person name="Yoon J.H."/>
            <person name="Kang K.H."/>
            <person name="Oh T.K."/>
            <person name="Park Y.H."/>
        </authorList>
    </citation>
    <scope>NUCLEOTIDE SEQUENCE [LARGE SCALE GENOMIC DNA]</scope>
    <source>
        <strain evidence="8 9">KCTC 3788</strain>
    </source>
</reference>
<feature type="transmembrane region" description="Helical" evidence="6">
    <location>
        <begin position="18"/>
        <end position="38"/>
    </location>
</feature>
<dbReference type="Proteomes" id="UP000571017">
    <property type="component" value="Unassembled WGS sequence"/>
</dbReference>
<dbReference type="PANTHER" id="PTHR46795">
    <property type="entry name" value="ABC TRANSPORTER PERMEASE-RELATED-RELATED"/>
    <property type="match status" value="1"/>
</dbReference>
<keyword evidence="3 6" id="KW-0812">Transmembrane</keyword>
<name>A0A838CU14_9BACI</name>
<feature type="transmembrane region" description="Helical" evidence="6">
    <location>
        <begin position="229"/>
        <end position="251"/>
    </location>
</feature>
<dbReference type="PANTHER" id="PTHR46795:SF3">
    <property type="entry name" value="ABC TRANSPORTER PERMEASE"/>
    <property type="match status" value="1"/>
</dbReference>
<feature type="transmembrane region" description="Helical" evidence="6">
    <location>
        <begin position="108"/>
        <end position="131"/>
    </location>
</feature>
<keyword evidence="4 6" id="KW-1133">Transmembrane helix</keyword>
<feature type="domain" description="ABC3 transporter permease C-terminal" evidence="7">
    <location>
        <begin position="58"/>
        <end position="168"/>
    </location>
</feature>
<evidence type="ECO:0000256" key="6">
    <source>
        <dbReference type="PIRNR" id="PIRNR018968"/>
    </source>
</evidence>
<gene>
    <name evidence="8" type="ORF">H0266_10945</name>
</gene>
<feature type="transmembrane region" description="Helical" evidence="6">
    <location>
        <begin position="58"/>
        <end position="78"/>
    </location>
</feature>
<organism evidence="8 9">
    <name type="scientific">Halobacillus locisalis</name>
    <dbReference type="NCBI Taxonomy" id="220753"/>
    <lineage>
        <taxon>Bacteria</taxon>
        <taxon>Bacillati</taxon>
        <taxon>Bacillota</taxon>
        <taxon>Bacilli</taxon>
        <taxon>Bacillales</taxon>
        <taxon>Bacillaceae</taxon>
        <taxon>Halobacillus</taxon>
    </lineage>
</organism>
<comment type="subcellular location">
    <subcellularLocation>
        <location evidence="1 6">Cell membrane</location>
        <topology evidence="1 6">Multi-pass membrane protein</topology>
    </subcellularLocation>
</comment>
<evidence type="ECO:0000259" key="7">
    <source>
        <dbReference type="Pfam" id="PF02687"/>
    </source>
</evidence>
<dbReference type="InterPro" id="IPR003838">
    <property type="entry name" value="ABC3_permease_C"/>
</dbReference>
<dbReference type="AlphaFoldDB" id="A0A838CU14"/>
<feature type="transmembrane region" description="Helical" evidence="6">
    <location>
        <begin position="614"/>
        <end position="637"/>
    </location>
</feature>
<feature type="transmembrane region" description="Helical" evidence="6">
    <location>
        <begin position="289"/>
        <end position="313"/>
    </location>
</feature>
<sequence length="647" mass="72524">MSINQLIFRNLKKNLKNYYLYVFALIFSVALYFSFVTLQYDPSMSQDGSIKGEAAVRVASILLIAIVAVFLLYANALFTKRRSKEIGLFQLIGMTKNRIFRILSIENLIIYFGSLAIGIFIGFAISKLILMSFFQVVGVDEMANLNFSNQAFGQTLLVFAGIYLLIMGTNYLFIQKQSILALFRVTSKSQGKVKKLSVWEHVMGVLGIALIASGYYVSSQLFEGTITTINGLFIAMVFVLAVVIIGTYFLYKGSVRFVSNMIRKKKKGYLNINEVLSLSSVMFRMKSNAFLLTVITTVSALAISLLSLSYISYYSAEKSAENSVPDDFAITEPAMASEFMNRLEEEDIAFSKKQIQVYQAEFDVQDILDANIDDLNFNTEQTSLPVVHEGVVDGVNLEKEEMMLTGYTDLMQSFISLQKEGTSEILMDGEWRTLDYKGLEKDYVLSSYYVAGGLPIAVVDEALFKELGQKLDSELQTAPPLYTGVNLEDDSKQEEAYAVFTQMGLDEGRANGSQWATSNAQKQNMGMIMFIVAFLGLTFLITSGCVLYFKQMDEGEDEKGSYTILRKLGFTRGDLLRGIQGKQLFNFGIPLLVGLLHSYFAVQSGWFFFGTELWAPMFIVMGLYTALYSIFGLLSVLHYKKIIKEAL</sequence>
<accession>A0A838CU14</accession>
<dbReference type="InterPro" id="IPR027022">
    <property type="entry name" value="ABC_permease_BceB-typ"/>
</dbReference>
<protein>
    <submittedName>
        <fullName evidence="8">ABC transporter permease</fullName>
    </submittedName>
</protein>
<keyword evidence="9" id="KW-1185">Reference proteome</keyword>
<comment type="caution">
    <text evidence="8">The sequence shown here is derived from an EMBL/GenBank/DDBJ whole genome shotgun (WGS) entry which is preliminary data.</text>
</comment>
<evidence type="ECO:0000313" key="8">
    <source>
        <dbReference type="EMBL" id="MBA2175411.1"/>
    </source>
</evidence>
<dbReference type="EMBL" id="JACEFG010000002">
    <property type="protein sequence ID" value="MBA2175411.1"/>
    <property type="molecule type" value="Genomic_DNA"/>
</dbReference>
<dbReference type="GO" id="GO:0005886">
    <property type="term" value="C:plasma membrane"/>
    <property type="evidence" value="ECO:0007669"/>
    <property type="project" value="UniProtKB-SubCell"/>
</dbReference>
<dbReference type="PIRSF" id="PIRSF018968">
    <property type="entry name" value="ABC_permease_BceB"/>
    <property type="match status" value="1"/>
</dbReference>
<feature type="transmembrane region" description="Helical" evidence="6">
    <location>
        <begin position="527"/>
        <end position="549"/>
    </location>
</feature>
<comment type="similarity">
    <text evidence="6">Belongs to the ABC-4 integral membrane protein family.</text>
</comment>
<feature type="transmembrane region" description="Helical" evidence="6">
    <location>
        <begin position="198"/>
        <end position="217"/>
    </location>
</feature>
<evidence type="ECO:0000256" key="2">
    <source>
        <dbReference type="ARBA" id="ARBA00022475"/>
    </source>
</evidence>
<evidence type="ECO:0000256" key="4">
    <source>
        <dbReference type="ARBA" id="ARBA00022989"/>
    </source>
</evidence>
<evidence type="ECO:0000313" key="9">
    <source>
        <dbReference type="Proteomes" id="UP000571017"/>
    </source>
</evidence>
<evidence type="ECO:0000256" key="5">
    <source>
        <dbReference type="ARBA" id="ARBA00023136"/>
    </source>
</evidence>
<dbReference type="InterPro" id="IPR052536">
    <property type="entry name" value="ABC-4_Integral_Memb_Prot"/>
</dbReference>
<dbReference type="GO" id="GO:0055085">
    <property type="term" value="P:transmembrane transport"/>
    <property type="evidence" value="ECO:0007669"/>
    <property type="project" value="UniProtKB-UniRule"/>
</dbReference>
<keyword evidence="2 6" id="KW-1003">Cell membrane</keyword>
<keyword evidence="6" id="KW-0813">Transport</keyword>
<evidence type="ECO:0000256" key="3">
    <source>
        <dbReference type="ARBA" id="ARBA00022692"/>
    </source>
</evidence>
<feature type="transmembrane region" description="Helical" evidence="6">
    <location>
        <begin position="584"/>
        <end position="602"/>
    </location>
</feature>
<dbReference type="Pfam" id="PF02687">
    <property type="entry name" value="FtsX"/>
    <property type="match status" value="1"/>
</dbReference>
<feature type="transmembrane region" description="Helical" evidence="6">
    <location>
        <begin position="151"/>
        <end position="174"/>
    </location>
</feature>
<keyword evidence="5 6" id="KW-0472">Membrane</keyword>
<proteinExistence type="inferred from homology"/>
<evidence type="ECO:0000256" key="1">
    <source>
        <dbReference type="ARBA" id="ARBA00004651"/>
    </source>
</evidence>